<feature type="transmembrane region" description="Helical" evidence="1">
    <location>
        <begin position="67"/>
        <end position="85"/>
    </location>
</feature>
<dbReference type="Proteomes" id="UP001172687">
    <property type="component" value="Unassembled WGS sequence"/>
</dbReference>
<keyword evidence="3" id="KW-1185">Reference proteome</keyword>
<gene>
    <name evidence="2" type="ORF">QYF68_01885</name>
</gene>
<evidence type="ECO:0000313" key="2">
    <source>
        <dbReference type="EMBL" id="MDN4516574.1"/>
    </source>
</evidence>
<feature type="transmembrane region" description="Helical" evidence="1">
    <location>
        <begin position="41"/>
        <end position="60"/>
    </location>
</feature>
<feature type="transmembrane region" description="Helical" evidence="1">
    <location>
        <begin position="91"/>
        <end position="111"/>
    </location>
</feature>
<organism evidence="2 3">
    <name type="scientific">Mycolicibacterium austroafricanum</name>
    <name type="common">Mycobacterium austroafricanum</name>
    <dbReference type="NCBI Taxonomy" id="39687"/>
    <lineage>
        <taxon>Bacteria</taxon>
        <taxon>Bacillati</taxon>
        <taxon>Actinomycetota</taxon>
        <taxon>Actinomycetes</taxon>
        <taxon>Mycobacteriales</taxon>
        <taxon>Mycobacteriaceae</taxon>
        <taxon>Mycolicibacterium</taxon>
    </lineage>
</organism>
<dbReference type="EMBL" id="JAUHTC010000007">
    <property type="protein sequence ID" value="MDN4516574.1"/>
    <property type="molecule type" value="Genomic_DNA"/>
</dbReference>
<name>A0ABT8H738_MYCAO</name>
<dbReference type="RefSeq" id="WP_208673262.1">
    <property type="nucleotide sequence ID" value="NZ_CP070380.1"/>
</dbReference>
<evidence type="ECO:0000313" key="3">
    <source>
        <dbReference type="Proteomes" id="UP001172687"/>
    </source>
</evidence>
<protein>
    <submittedName>
        <fullName evidence="2">Uncharacterized protein</fullName>
    </submittedName>
</protein>
<comment type="caution">
    <text evidence="2">The sequence shown here is derived from an EMBL/GenBank/DDBJ whole genome shotgun (WGS) entry which is preliminary data.</text>
</comment>
<evidence type="ECO:0000256" key="1">
    <source>
        <dbReference type="SAM" id="Phobius"/>
    </source>
</evidence>
<reference evidence="2" key="1">
    <citation type="submission" date="2023-07" db="EMBL/GenBank/DDBJ databases">
        <title>Degradation of tert-butanol by M. austroafricanum TBA100.</title>
        <authorList>
            <person name="Helbich S."/>
            <person name="Vainshtein Y."/>
        </authorList>
    </citation>
    <scope>NUCLEOTIDE SEQUENCE</scope>
    <source>
        <strain evidence="2">TBA100</strain>
    </source>
</reference>
<keyword evidence="1" id="KW-0812">Transmembrane</keyword>
<accession>A0ABT8H738</accession>
<proteinExistence type="predicted"/>
<sequence length="127" mass="13235">MKVSRWLRTLSSRDERLATVSLAAAACGALATVPVSTPLRGVVLLAFVLTGVGSAVMCWIDLPAAVTMAAVVGISIAALTAVAVVMAWLEFWYPVPSCLIVAALAALSGAIRLRTLRDPATEADPTW</sequence>
<keyword evidence="1" id="KW-0472">Membrane</keyword>
<keyword evidence="1" id="KW-1133">Transmembrane helix</keyword>
<dbReference type="PROSITE" id="PS51257">
    <property type="entry name" value="PROKAR_LIPOPROTEIN"/>
    <property type="match status" value="1"/>
</dbReference>